<keyword evidence="1" id="KW-0812">Transmembrane</keyword>
<gene>
    <name evidence="2" type="ORF">OMP40_06600</name>
</gene>
<dbReference type="Proteomes" id="UP001153404">
    <property type="component" value="Unassembled WGS sequence"/>
</dbReference>
<comment type="caution">
    <text evidence="2">The sequence shown here is derived from an EMBL/GenBank/DDBJ whole genome shotgun (WGS) entry which is preliminary data.</text>
</comment>
<proteinExistence type="predicted"/>
<evidence type="ECO:0000256" key="1">
    <source>
        <dbReference type="SAM" id="Phobius"/>
    </source>
</evidence>
<keyword evidence="1" id="KW-1133">Transmembrane helix</keyword>
<dbReference type="AlphaFoldDB" id="A0A9X4QSY2"/>
<accession>A0A9X4QSY2</accession>
<keyword evidence="3" id="KW-1185">Reference proteome</keyword>
<reference evidence="2" key="1">
    <citation type="submission" date="2022-10" db="EMBL/GenBank/DDBJ databases">
        <title>Comparative genomic analysis of Cohnella hashimotonis sp. nov., isolated from the International Space Station.</title>
        <authorList>
            <person name="Simpson A."/>
            <person name="Venkateswaran K."/>
        </authorList>
    </citation>
    <scope>NUCLEOTIDE SEQUENCE</scope>
    <source>
        <strain evidence="2">DSM 28161</strain>
    </source>
</reference>
<sequence length="121" mass="13778">MGMKPEQAQASMRAKLEEELKEMHFSRSTEVLNRTHPRSLPAKLRAWWNYEIELPLIPLGAGFAVLLVILLATQFEEHSDPGDLAGDMPRADRQLVEAGGNTYWKEDFEKAVRRVEGKDQS</sequence>
<dbReference type="RefSeq" id="WP_277530153.1">
    <property type="nucleotide sequence ID" value="NZ_JAPDIA010000003.1"/>
</dbReference>
<dbReference type="EMBL" id="JAPDIA010000003">
    <property type="protein sequence ID" value="MDG0809082.1"/>
    <property type="molecule type" value="Genomic_DNA"/>
</dbReference>
<evidence type="ECO:0000313" key="3">
    <source>
        <dbReference type="Proteomes" id="UP001153404"/>
    </source>
</evidence>
<organism evidence="2 3">
    <name type="scientific">Cohnella rhizosphaerae</name>
    <dbReference type="NCBI Taxonomy" id="1457232"/>
    <lineage>
        <taxon>Bacteria</taxon>
        <taxon>Bacillati</taxon>
        <taxon>Bacillota</taxon>
        <taxon>Bacilli</taxon>
        <taxon>Bacillales</taxon>
        <taxon>Paenibacillaceae</taxon>
        <taxon>Cohnella</taxon>
    </lineage>
</organism>
<evidence type="ECO:0000313" key="2">
    <source>
        <dbReference type="EMBL" id="MDG0809082.1"/>
    </source>
</evidence>
<name>A0A9X4QSY2_9BACL</name>
<feature type="transmembrane region" description="Helical" evidence="1">
    <location>
        <begin position="54"/>
        <end position="72"/>
    </location>
</feature>
<keyword evidence="1" id="KW-0472">Membrane</keyword>
<protein>
    <submittedName>
        <fullName evidence="2">Uncharacterized protein</fullName>
    </submittedName>
</protein>